<dbReference type="EMBL" id="JAPFFF010000001">
    <property type="protein sequence ID" value="KAK8899947.1"/>
    <property type="molecule type" value="Genomic_DNA"/>
</dbReference>
<dbReference type="InterPro" id="IPR024682">
    <property type="entry name" value="Npl4_Ub-like_dom"/>
</dbReference>
<sequence length="423" mass="49546">MQIGIQWQYGFMRIKIQHASKMESLFQQIGEKIHVDPKYLSLYFDHNFNNRVPDRSTVVNSGLSDKMIVYLKSTFRIPKGEICKQTERTDKFKDYLAPGETEMTPEMARIQRDFSKFTISSHFIEHRNALKPHIDLQSESSCYAFRVGNECMTRFQSIALQSRFSNHRIGLLFGRINEITGKVTAHVLMEPSQENKEDEVIIKNHEDIQSSVFIAKLFKMKCVGMAISHQPDDKFPMTSYMVRMAAHFQNLFGEYFTTLVVMPRGENDVVIEAFQVSDAAMRIDQENLFEDTNHSNNYFNNYSPKIVRFKEPLDTCNVNRTEADVNLLLCAVRVRLTKSKFISHLFPSPSQNPTNIDLKMYFHEKEFAPTWYQLFDFNLLLFIYENFILSESEIREVVDDIINMRDVPEVIMQKIYITYKDIQ</sequence>
<comment type="caution">
    <text evidence="2">The sequence shown here is derived from an EMBL/GenBank/DDBJ whole genome shotgun (WGS) entry which is preliminary data.</text>
</comment>
<organism evidence="2 3">
    <name type="scientific">Tritrichomonas musculus</name>
    <dbReference type="NCBI Taxonomy" id="1915356"/>
    <lineage>
        <taxon>Eukaryota</taxon>
        <taxon>Metamonada</taxon>
        <taxon>Parabasalia</taxon>
        <taxon>Tritrichomonadida</taxon>
        <taxon>Tritrichomonadidae</taxon>
        <taxon>Tritrichomonas</taxon>
    </lineage>
</organism>
<evidence type="ECO:0000313" key="3">
    <source>
        <dbReference type="Proteomes" id="UP001470230"/>
    </source>
</evidence>
<dbReference type="Gene3D" id="3.40.140.10">
    <property type="entry name" value="Cytidine Deaminase, domain 2"/>
    <property type="match status" value="1"/>
</dbReference>
<gene>
    <name evidence="2" type="ORF">M9Y10_002270</name>
</gene>
<evidence type="ECO:0000259" key="1">
    <source>
        <dbReference type="Pfam" id="PF11543"/>
    </source>
</evidence>
<dbReference type="InterPro" id="IPR016563">
    <property type="entry name" value="Npl4"/>
</dbReference>
<protein>
    <recommendedName>
        <fullName evidence="1">Nuclear pore localisation protein Npl4 ubiquitin-like domain-containing protein</fullName>
    </recommendedName>
</protein>
<evidence type="ECO:0000313" key="2">
    <source>
        <dbReference type="EMBL" id="KAK8899947.1"/>
    </source>
</evidence>
<dbReference type="Gene3D" id="3.10.20.90">
    <property type="entry name" value="Phosphatidylinositol 3-kinase Catalytic Subunit, Chain A, domain 1"/>
    <property type="match status" value="1"/>
</dbReference>
<dbReference type="Pfam" id="PF11543">
    <property type="entry name" value="UN_NPL4"/>
    <property type="match status" value="1"/>
</dbReference>
<keyword evidence="3" id="KW-1185">Reference proteome</keyword>
<reference evidence="2 3" key="1">
    <citation type="submission" date="2024-04" db="EMBL/GenBank/DDBJ databases">
        <title>Tritrichomonas musculus Genome.</title>
        <authorList>
            <person name="Alves-Ferreira E."/>
            <person name="Grigg M."/>
            <person name="Lorenzi H."/>
            <person name="Galac M."/>
        </authorList>
    </citation>
    <scope>NUCLEOTIDE SEQUENCE [LARGE SCALE GENOMIC DNA]</scope>
    <source>
        <strain evidence="2 3">EAF2021</strain>
    </source>
</reference>
<dbReference type="Proteomes" id="UP001470230">
    <property type="component" value="Unassembled WGS sequence"/>
</dbReference>
<name>A0ABR2L9C2_9EUKA</name>
<accession>A0ABR2L9C2</accession>
<proteinExistence type="predicted"/>
<feature type="domain" description="Nuclear pore localisation protein Npl4 ubiquitin-like" evidence="1">
    <location>
        <begin position="4"/>
        <end position="73"/>
    </location>
</feature>
<dbReference type="PANTHER" id="PTHR12710">
    <property type="entry name" value="NUCLEAR PROTEIN LOCALIZATION 4"/>
    <property type="match status" value="1"/>
</dbReference>
<dbReference type="PANTHER" id="PTHR12710:SF0">
    <property type="entry name" value="NUCLEAR PROTEIN LOCALIZATION PROTEIN 4 HOMOLOG"/>
    <property type="match status" value="1"/>
</dbReference>